<dbReference type="EMBL" id="JABAGV010000072">
    <property type="protein sequence ID" value="MBC2477029.1"/>
    <property type="molecule type" value="Genomic_DNA"/>
</dbReference>
<dbReference type="Proteomes" id="UP001194098">
    <property type="component" value="Unassembled WGS sequence"/>
</dbReference>
<evidence type="ECO:0000313" key="4">
    <source>
        <dbReference type="EMBL" id="NRV11954.1"/>
    </source>
</evidence>
<protein>
    <submittedName>
        <fullName evidence="1">Uncharacterized protein</fullName>
    </submittedName>
</protein>
<dbReference type="Proteomes" id="UP000822184">
    <property type="component" value="Unassembled WGS sequence"/>
</dbReference>
<organism evidence="1 6">
    <name type="scientific">Clostridium beijerinckii</name>
    <name type="common">Clostridium MP</name>
    <dbReference type="NCBI Taxonomy" id="1520"/>
    <lineage>
        <taxon>Bacteria</taxon>
        <taxon>Bacillati</taxon>
        <taxon>Bacillota</taxon>
        <taxon>Clostridia</taxon>
        <taxon>Eubacteriales</taxon>
        <taxon>Clostridiaceae</taxon>
        <taxon>Clostridium</taxon>
    </lineage>
</organism>
<reference evidence="3" key="5">
    <citation type="submission" date="2020-11" db="EMBL/GenBank/DDBJ databases">
        <authorList>
            <person name="Thieme N."/>
            <person name="Liebl W."/>
            <person name="Zverlov V."/>
        </authorList>
    </citation>
    <scope>NUCLEOTIDE SEQUENCE</scope>
    <source>
        <strain evidence="3">NT08</strain>
    </source>
</reference>
<dbReference type="EMBL" id="JABSXK010000001">
    <property type="protein sequence ID" value="NRV11954.1"/>
    <property type="molecule type" value="Genomic_DNA"/>
</dbReference>
<reference evidence="1" key="2">
    <citation type="submission" date="2016-02" db="EMBL/GenBank/DDBJ databases">
        <title>Genome sequence of Clostridium beijerinckii strain 59B.</title>
        <authorList>
            <person name="Little G.T."/>
            <person name="Minton N.P."/>
        </authorList>
    </citation>
    <scope>NUCLEOTIDE SEQUENCE</scope>
    <source>
        <strain evidence="1">NCIMB 14988</strain>
    </source>
</reference>
<dbReference type="RefSeq" id="WP_012058563.1">
    <property type="nucleotide sequence ID" value="NZ_BKAK01000028.1"/>
</dbReference>
<evidence type="ECO:0000313" key="2">
    <source>
        <dbReference type="EMBL" id="MBC2477029.1"/>
    </source>
</evidence>
<evidence type="ECO:0000313" key="3">
    <source>
        <dbReference type="EMBL" id="MBF7810868.1"/>
    </source>
</evidence>
<dbReference type="AlphaFoldDB" id="A0A0B5QC23"/>
<reference evidence="6" key="1">
    <citation type="submission" date="2014-12" db="EMBL/GenBank/DDBJ databases">
        <title>Genome sequence of Clostridium beijerinckii strain 59B.</title>
        <authorList>
            <person name="Little G.T."/>
            <person name="Minton N.P."/>
        </authorList>
    </citation>
    <scope>NUCLEOTIDE SEQUENCE [LARGE SCALE GENOMIC DNA]</scope>
    <source>
        <strain evidence="6">59B</strain>
    </source>
</reference>
<accession>A0A0B5QC23</accession>
<proteinExistence type="predicted"/>
<evidence type="ECO:0000313" key="1">
    <source>
        <dbReference type="EMBL" id="AJG99754.1"/>
    </source>
</evidence>
<dbReference type="KEGG" id="cbei:LF65_03189"/>
<dbReference type="EMBL" id="CP010086">
    <property type="protein sequence ID" value="AJG99754.1"/>
    <property type="molecule type" value="Genomic_DNA"/>
</dbReference>
<dbReference type="GeneID" id="66345267"/>
<dbReference type="Proteomes" id="UP000031866">
    <property type="component" value="Chromosome"/>
</dbReference>
<reference evidence="4" key="4">
    <citation type="submission" date="2020-05" db="EMBL/GenBank/DDBJ databases">
        <title>Genomic insights into acetone-butanol-ethanol (ABE) fermentation by sequencing solventogenic clostridia strains.</title>
        <authorList>
            <person name="Brown S."/>
        </authorList>
    </citation>
    <scope>NUCLEOTIDE SEQUENCE</scope>
    <source>
        <strain evidence="5">DJ123</strain>
        <strain evidence="4">DJ126</strain>
    </source>
</reference>
<dbReference type="EMBL" id="JADOEF010000001">
    <property type="protein sequence ID" value="MBF7810868.1"/>
    <property type="molecule type" value="Genomic_DNA"/>
</dbReference>
<evidence type="ECO:0000313" key="5">
    <source>
        <dbReference type="EMBL" id="NSB15050.1"/>
    </source>
</evidence>
<dbReference type="OrthoDB" id="9865873at2"/>
<sequence length="76" mass="8886">MLDGKKEILTMFKNKNDGLTFEEIHTNEKFQPEVYFKNGTLTKINIFLVGALNQMVNSDILVWRQGKYYLKENDIG</sequence>
<dbReference type="EMBL" id="JABTDW010000001">
    <property type="protein sequence ID" value="NSB15050.1"/>
    <property type="molecule type" value="Genomic_DNA"/>
</dbReference>
<gene>
    <name evidence="5" type="ORF">BCD95_003309</name>
    <name evidence="4" type="ORF">DFH45_004917</name>
    <name evidence="2" type="ORF">HGI39_20445</name>
    <name evidence="3" type="ORF">IS491_19810</name>
    <name evidence="1" type="ORF">LF65_03189</name>
</gene>
<name>A0A0B5QC23_CLOBE</name>
<reference evidence="2" key="6">
    <citation type="journal article" date="2022" name="Nat. Biotechnol.">
        <title>Carbon-negative production of acetone and isopropanol by gas fermentation at industrial pilot scale.</title>
        <authorList>
            <person name="Liew F.E."/>
            <person name="Nogle R."/>
            <person name="Abdalla T."/>
            <person name="Rasor B.J."/>
            <person name="Canter C."/>
            <person name="Jensen R.O."/>
            <person name="Wang L."/>
            <person name="Strutz J."/>
            <person name="Chirania P."/>
            <person name="De Tissera S."/>
            <person name="Mueller A.P."/>
            <person name="Ruan Z."/>
            <person name="Gao A."/>
            <person name="Tran L."/>
            <person name="Engle N.L."/>
            <person name="Bromley J.C."/>
            <person name="Daniell J."/>
            <person name="Conrado R."/>
            <person name="Tschaplinski T.J."/>
            <person name="Giannone R.J."/>
            <person name="Hettich R.L."/>
            <person name="Karim A.S."/>
            <person name="Simpson S.D."/>
            <person name="Brown S.D."/>
            <person name="Leang C."/>
            <person name="Jewett M.C."/>
            <person name="Kopke M."/>
        </authorList>
    </citation>
    <scope>NUCLEOTIDE SEQUENCE</scope>
    <source>
        <strain evidence="2">DJ015</strain>
    </source>
</reference>
<evidence type="ECO:0000313" key="6">
    <source>
        <dbReference type="Proteomes" id="UP000031866"/>
    </source>
</evidence>
<dbReference type="Proteomes" id="UP000631418">
    <property type="component" value="Unassembled WGS sequence"/>
</dbReference>
<reference evidence="2" key="3">
    <citation type="submission" date="2020-04" db="EMBL/GenBank/DDBJ databases">
        <authorList>
            <person name="Brown S."/>
        </authorList>
    </citation>
    <scope>NUCLEOTIDE SEQUENCE</scope>
    <source>
        <strain evidence="2">DJ015</strain>
    </source>
</reference>
<dbReference type="Proteomes" id="UP000821656">
    <property type="component" value="Unassembled WGS sequence"/>
</dbReference>